<feature type="region of interest" description="Disordered" evidence="1">
    <location>
        <begin position="1"/>
        <end position="77"/>
    </location>
</feature>
<feature type="region of interest" description="Disordered" evidence="1">
    <location>
        <begin position="141"/>
        <end position="173"/>
    </location>
</feature>
<reference evidence="2" key="1">
    <citation type="journal article" date="2023" name="IScience">
        <title>Live-bearing cockroach genome reveals convergent evolutionary mechanisms linked to viviparity in insects and beyond.</title>
        <authorList>
            <person name="Fouks B."/>
            <person name="Harrison M.C."/>
            <person name="Mikhailova A.A."/>
            <person name="Marchal E."/>
            <person name="English S."/>
            <person name="Carruthers M."/>
            <person name="Jennings E.C."/>
            <person name="Chiamaka E.L."/>
            <person name="Frigard R.A."/>
            <person name="Pippel M."/>
            <person name="Attardo G.M."/>
            <person name="Benoit J.B."/>
            <person name="Bornberg-Bauer E."/>
            <person name="Tobe S.S."/>
        </authorList>
    </citation>
    <scope>NUCLEOTIDE SEQUENCE</scope>
    <source>
        <strain evidence="2">Stay&amp;Tobe</strain>
    </source>
</reference>
<evidence type="ECO:0000313" key="2">
    <source>
        <dbReference type="EMBL" id="KAJ9589648.1"/>
    </source>
</evidence>
<feature type="compositionally biased region" description="Polar residues" evidence="1">
    <location>
        <begin position="1"/>
        <end position="10"/>
    </location>
</feature>
<keyword evidence="3" id="KW-1185">Reference proteome</keyword>
<feature type="compositionally biased region" description="Basic and acidic residues" evidence="1">
    <location>
        <begin position="773"/>
        <end position="797"/>
    </location>
</feature>
<feature type="compositionally biased region" description="Polar residues" evidence="1">
    <location>
        <begin position="41"/>
        <end position="50"/>
    </location>
</feature>
<proteinExistence type="predicted"/>
<dbReference type="Proteomes" id="UP001233999">
    <property type="component" value="Unassembled WGS sequence"/>
</dbReference>
<feature type="region of interest" description="Disordered" evidence="1">
    <location>
        <begin position="193"/>
        <end position="225"/>
    </location>
</feature>
<feature type="compositionally biased region" description="Polar residues" evidence="1">
    <location>
        <begin position="510"/>
        <end position="519"/>
    </location>
</feature>
<protein>
    <submittedName>
        <fullName evidence="2">Uncharacterized protein</fullName>
    </submittedName>
</protein>
<name>A0AAD8EGN1_DIPPU</name>
<feature type="compositionally biased region" description="Low complexity" evidence="1">
    <location>
        <begin position="672"/>
        <end position="690"/>
    </location>
</feature>
<feature type="region of interest" description="Disordered" evidence="1">
    <location>
        <begin position="268"/>
        <end position="295"/>
    </location>
</feature>
<feature type="compositionally biased region" description="Polar residues" evidence="1">
    <location>
        <begin position="481"/>
        <end position="502"/>
    </location>
</feature>
<accession>A0AAD8EGN1</accession>
<feature type="region of interest" description="Disordered" evidence="1">
    <location>
        <begin position="566"/>
        <end position="603"/>
    </location>
</feature>
<feature type="compositionally biased region" description="Low complexity" evidence="1">
    <location>
        <begin position="465"/>
        <end position="474"/>
    </location>
</feature>
<sequence>MQTKNVNQSAAEAPPLPPRGLPHQLGESQTSESPCDVKINLDSNNTQTTAEVDGYGAYKPVPPPKPLSSGACHSPPPYRMPPYPLYGETAIPGAAAASDTAASTAGLHTHSSKFPIEREVILSSADKNSKIPILHEYKKQRPKSIAPEGPNKQVAWTEEKKSTVPEFRNPSENQYMYNSQHCGISTGAVPRTWTGSGIGRNPQTYQSVQSDHSVQDPSKDLDKNKAFPSRTYHTIKDMISSRFGNGKMPKDSDGFSANDKLEVSAVPVLNNTPEASAPNRRKDNADEKQNRNFPGEAQGIAFRREAGEGGSGSAFHNTGRRDLGEGVSGGAVYQSSHIPTDSKTFTQHVQGREAAFHNTHIPTNVQQQGPPPRREGEVTYHMHGRRDVVDSFHNQQRHARTLEQAGIYMVMRKNQPPRPQTEGANYGSPNTVGLAKQDEEDDDDGGFIRGAKTLRNSGQGETVPGQQQSSGQSSDYEKATQRSNADSGRGSTVYSSGHQMAQASERLDTSTESSDSPQITGGCREGIYSGLATANDSEWVDIVESELRQILDPKLHGLGHGILPTGTNSTLSESISSMSPPLPPLSPGGGSSPSMSPQHSRYKHSSRHQEYKLIKQEFAYLCSNFYRKASQSAAVNKTHAGSSNRGGWGSKTQASTEKQHRQKSKKSPSVFGLDTTDLTSTTTGLDSMLDGNTENNSSDDDLSTTIDATDAHAIRKQLEGLENMYSEVLKLLGVKKYGGRYQPSDPRINKRRLYGSMSSLPSSVSSRPMRDKRRQDERKKVKDIKGINKRSRDSSHM</sequence>
<feature type="region of interest" description="Disordered" evidence="1">
    <location>
        <begin position="635"/>
        <end position="704"/>
    </location>
</feature>
<evidence type="ECO:0000256" key="1">
    <source>
        <dbReference type="SAM" id="MobiDB-lite"/>
    </source>
</evidence>
<comment type="caution">
    <text evidence="2">The sequence shown here is derived from an EMBL/GenBank/DDBJ whole genome shotgun (WGS) entry which is preliminary data.</text>
</comment>
<gene>
    <name evidence="2" type="ORF">L9F63_017137</name>
</gene>
<feature type="compositionally biased region" description="Basic and acidic residues" evidence="1">
    <location>
        <begin position="213"/>
        <end position="225"/>
    </location>
</feature>
<feature type="region of interest" description="Disordered" evidence="1">
    <location>
        <begin position="737"/>
        <end position="797"/>
    </location>
</feature>
<dbReference type="AlphaFoldDB" id="A0AAD8EGN1"/>
<feature type="compositionally biased region" description="Polar residues" evidence="1">
    <location>
        <begin position="201"/>
        <end position="212"/>
    </location>
</feature>
<feature type="compositionally biased region" description="Basic and acidic residues" evidence="1">
    <location>
        <begin position="280"/>
        <end position="290"/>
    </location>
</feature>
<feature type="compositionally biased region" description="Low complexity" evidence="1">
    <location>
        <begin position="569"/>
        <end position="579"/>
    </location>
</feature>
<feature type="region of interest" description="Disordered" evidence="1">
    <location>
        <begin position="414"/>
        <end position="522"/>
    </location>
</feature>
<dbReference type="EMBL" id="JASPKZ010004921">
    <property type="protein sequence ID" value="KAJ9589648.1"/>
    <property type="molecule type" value="Genomic_DNA"/>
</dbReference>
<evidence type="ECO:0000313" key="3">
    <source>
        <dbReference type="Proteomes" id="UP001233999"/>
    </source>
</evidence>
<feature type="compositionally biased region" description="Low complexity" evidence="1">
    <location>
        <begin position="756"/>
        <end position="767"/>
    </location>
</feature>
<reference evidence="2" key="2">
    <citation type="submission" date="2023-05" db="EMBL/GenBank/DDBJ databases">
        <authorList>
            <person name="Fouks B."/>
        </authorList>
    </citation>
    <scope>NUCLEOTIDE SEQUENCE</scope>
    <source>
        <strain evidence="2">Stay&amp;Tobe</strain>
        <tissue evidence="2">Testes</tissue>
    </source>
</reference>
<organism evidence="2 3">
    <name type="scientific">Diploptera punctata</name>
    <name type="common">Pacific beetle cockroach</name>
    <dbReference type="NCBI Taxonomy" id="6984"/>
    <lineage>
        <taxon>Eukaryota</taxon>
        <taxon>Metazoa</taxon>
        <taxon>Ecdysozoa</taxon>
        <taxon>Arthropoda</taxon>
        <taxon>Hexapoda</taxon>
        <taxon>Insecta</taxon>
        <taxon>Pterygota</taxon>
        <taxon>Neoptera</taxon>
        <taxon>Polyneoptera</taxon>
        <taxon>Dictyoptera</taxon>
        <taxon>Blattodea</taxon>
        <taxon>Blaberoidea</taxon>
        <taxon>Blaberidae</taxon>
        <taxon>Diplopterinae</taxon>
        <taxon>Diploptera</taxon>
    </lineage>
</organism>